<gene>
    <name evidence="3" type="ORF">CEN50_10470</name>
</gene>
<dbReference type="EMBL" id="NMQA01000112">
    <property type="protein sequence ID" value="PLZ98574.1"/>
    <property type="molecule type" value="Genomic_DNA"/>
</dbReference>
<sequence>MSGRPYPPAYLRYLKARLWNLARPSFWGTAIFLAVMGLTVREYWIHPDFLNFRQNKQIEANKSVNSSLSEEDKAIAADIDNLPVLFYDFTHGTLSSTATNVKQKTKVDNTNVVLDSLSKQKTTATDANSNSGLKLVNPASTPKLENPFVVQTENLLQFKNDYNNGQLLGVNGLTASSMPTGTAQTSTNVGIEFTNPVNYNHNTTSVSPLQTALNQSTNQSWSLGSRTTSTQTNSLLLPNQNLPSTTGLNTNAIAPVNHSTNYPNQNFAPSAANIPNPATTNVQLPTSVVTSITSTQSPNVTPSYTQIPSQSVVNSSNFGDASSLQQPTQAPQNNSSSPSQFPGLYTGERQINGISYPR</sequence>
<keyword evidence="2" id="KW-0812">Transmembrane</keyword>
<accession>A0A2N6KGY1</accession>
<dbReference type="RefSeq" id="WP_102172601.1">
    <property type="nucleotide sequence ID" value="NZ_NMQA01000112.1"/>
</dbReference>
<feature type="compositionally biased region" description="Polar residues" evidence="1">
    <location>
        <begin position="247"/>
        <end position="268"/>
    </location>
</feature>
<feature type="compositionally biased region" description="Polar residues" evidence="1">
    <location>
        <begin position="298"/>
        <end position="324"/>
    </location>
</feature>
<feature type="transmembrane region" description="Helical" evidence="2">
    <location>
        <begin position="21"/>
        <end position="44"/>
    </location>
</feature>
<proteinExistence type="predicted"/>
<keyword evidence="2" id="KW-0472">Membrane</keyword>
<evidence type="ECO:0000256" key="1">
    <source>
        <dbReference type="SAM" id="MobiDB-lite"/>
    </source>
</evidence>
<comment type="caution">
    <text evidence="3">The sequence shown here is derived from an EMBL/GenBank/DDBJ whole genome shotgun (WGS) entry which is preliminary data.</text>
</comment>
<feature type="compositionally biased region" description="Polar residues" evidence="1">
    <location>
        <begin position="217"/>
        <end position="229"/>
    </location>
</feature>
<keyword evidence="2" id="KW-1133">Transmembrane helix</keyword>
<dbReference type="Proteomes" id="UP000235025">
    <property type="component" value="Unassembled WGS sequence"/>
</dbReference>
<name>A0A2N6KGY1_9CYAN</name>
<feature type="compositionally biased region" description="Low complexity" evidence="1">
    <location>
        <begin position="230"/>
        <end position="246"/>
    </location>
</feature>
<feature type="region of interest" description="Disordered" evidence="1">
    <location>
        <begin position="217"/>
        <end position="274"/>
    </location>
</feature>
<protein>
    <submittedName>
        <fullName evidence="3">Uncharacterized protein</fullName>
    </submittedName>
</protein>
<evidence type="ECO:0000256" key="2">
    <source>
        <dbReference type="SAM" id="Phobius"/>
    </source>
</evidence>
<dbReference type="AlphaFoldDB" id="A0A2N6KGY1"/>
<organism evidence="3 4">
    <name type="scientific">Fischerella thermalis CCMEE 5268</name>
    <dbReference type="NCBI Taxonomy" id="2019662"/>
    <lineage>
        <taxon>Bacteria</taxon>
        <taxon>Bacillati</taxon>
        <taxon>Cyanobacteriota</taxon>
        <taxon>Cyanophyceae</taxon>
        <taxon>Nostocales</taxon>
        <taxon>Hapalosiphonaceae</taxon>
        <taxon>Fischerella</taxon>
    </lineage>
</organism>
<reference evidence="3 4" key="1">
    <citation type="submission" date="2017-07" db="EMBL/GenBank/DDBJ databases">
        <title>Genomes of Fischerella (Mastigocladus) sp. strains.</title>
        <authorList>
            <person name="Miller S.R."/>
        </authorList>
    </citation>
    <scope>NUCLEOTIDE SEQUENCE [LARGE SCALE GENOMIC DNA]</scope>
    <source>
        <strain evidence="3 4">CCMEE 5268</strain>
    </source>
</reference>
<evidence type="ECO:0000313" key="4">
    <source>
        <dbReference type="Proteomes" id="UP000235025"/>
    </source>
</evidence>
<feature type="compositionally biased region" description="Low complexity" evidence="1">
    <location>
        <begin position="325"/>
        <end position="342"/>
    </location>
</feature>
<feature type="region of interest" description="Disordered" evidence="1">
    <location>
        <begin position="293"/>
        <end position="358"/>
    </location>
</feature>
<evidence type="ECO:0000313" key="3">
    <source>
        <dbReference type="EMBL" id="PLZ98574.1"/>
    </source>
</evidence>